<dbReference type="EMBL" id="LAZR01010919">
    <property type="protein sequence ID" value="KKM64349.1"/>
    <property type="molecule type" value="Genomic_DNA"/>
</dbReference>
<proteinExistence type="predicted"/>
<reference evidence="1" key="1">
    <citation type="journal article" date="2015" name="Nature">
        <title>Complex archaea that bridge the gap between prokaryotes and eukaryotes.</title>
        <authorList>
            <person name="Spang A."/>
            <person name="Saw J.H."/>
            <person name="Jorgensen S.L."/>
            <person name="Zaremba-Niedzwiedzka K."/>
            <person name="Martijn J."/>
            <person name="Lind A.E."/>
            <person name="van Eijk R."/>
            <person name="Schleper C."/>
            <person name="Guy L."/>
            <person name="Ettema T.J."/>
        </authorList>
    </citation>
    <scope>NUCLEOTIDE SEQUENCE</scope>
</reference>
<name>A0A0F9J3T5_9ZZZZ</name>
<protein>
    <submittedName>
        <fullName evidence="1">Uncharacterized protein</fullName>
    </submittedName>
</protein>
<gene>
    <name evidence="1" type="ORF">LCGC14_1502340</name>
</gene>
<organism evidence="1">
    <name type="scientific">marine sediment metagenome</name>
    <dbReference type="NCBI Taxonomy" id="412755"/>
    <lineage>
        <taxon>unclassified sequences</taxon>
        <taxon>metagenomes</taxon>
        <taxon>ecological metagenomes</taxon>
    </lineage>
</organism>
<dbReference type="AlphaFoldDB" id="A0A0F9J3T5"/>
<comment type="caution">
    <text evidence="1">The sequence shown here is derived from an EMBL/GenBank/DDBJ whole genome shotgun (WGS) entry which is preliminary data.</text>
</comment>
<feature type="non-terminal residue" evidence="1">
    <location>
        <position position="1"/>
    </location>
</feature>
<sequence length="106" mass="10825">ATTTLTERLSLFLYSVPPAGVVDDNVASDAPLAADIPNFVGVIDFPALVDRAAGGPSYAVASPSTTGNLALGFEANKLYGILIGLDGGTLGNVLCSIHLFADMEDN</sequence>
<evidence type="ECO:0000313" key="1">
    <source>
        <dbReference type="EMBL" id="KKM64349.1"/>
    </source>
</evidence>
<accession>A0A0F9J3T5</accession>